<dbReference type="Proteomes" id="UP000000305">
    <property type="component" value="Unassembled WGS sequence"/>
</dbReference>
<evidence type="ECO:0000313" key="1">
    <source>
        <dbReference type="EMBL" id="EFX65191.1"/>
    </source>
</evidence>
<dbReference type="EMBL" id="GL732757">
    <property type="protein sequence ID" value="EFX65191.1"/>
    <property type="molecule type" value="Genomic_DNA"/>
</dbReference>
<reference evidence="1 2" key="1">
    <citation type="journal article" date="2011" name="Science">
        <title>The ecoresponsive genome of Daphnia pulex.</title>
        <authorList>
            <person name="Colbourne J.K."/>
            <person name="Pfrender M.E."/>
            <person name="Gilbert D."/>
            <person name="Thomas W.K."/>
            <person name="Tucker A."/>
            <person name="Oakley T.H."/>
            <person name="Tokishita S."/>
            <person name="Aerts A."/>
            <person name="Arnold G.J."/>
            <person name="Basu M.K."/>
            <person name="Bauer D.J."/>
            <person name="Caceres C.E."/>
            <person name="Carmel L."/>
            <person name="Casola C."/>
            <person name="Choi J.H."/>
            <person name="Detter J.C."/>
            <person name="Dong Q."/>
            <person name="Dusheyko S."/>
            <person name="Eads B.D."/>
            <person name="Frohlich T."/>
            <person name="Geiler-Samerotte K.A."/>
            <person name="Gerlach D."/>
            <person name="Hatcher P."/>
            <person name="Jogdeo S."/>
            <person name="Krijgsveld J."/>
            <person name="Kriventseva E.V."/>
            <person name="Kultz D."/>
            <person name="Laforsch C."/>
            <person name="Lindquist E."/>
            <person name="Lopez J."/>
            <person name="Manak J.R."/>
            <person name="Muller J."/>
            <person name="Pangilinan J."/>
            <person name="Patwardhan R.P."/>
            <person name="Pitluck S."/>
            <person name="Pritham E.J."/>
            <person name="Rechtsteiner A."/>
            <person name="Rho M."/>
            <person name="Rogozin I.B."/>
            <person name="Sakarya O."/>
            <person name="Salamov A."/>
            <person name="Schaack S."/>
            <person name="Shapiro H."/>
            <person name="Shiga Y."/>
            <person name="Skalitzky C."/>
            <person name="Smith Z."/>
            <person name="Souvorov A."/>
            <person name="Sung W."/>
            <person name="Tang Z."/>
            <person name="Tsuchiya D."/>
            <person name="Tu H."/>
            <person name="Vos H."/>
            <person name="Wang M."/>
            <person name="Wolf Y.I."/>
            <person name="Yamagata H."/>
            <person name="Yamada T."/>
            <person name="Ye Y."/>
            <person name="Shaw J.R."/>
            <person name="Andrews J."/>
            <person name="Crease T.J."/>
            <person name="Tang H."/>
            <person name="Lucas S.M."/>
            <person name="Robertson H.M."/>
            <person name="Bork P."/>
            <person name="Koonin E.V."/>
            <person name="Zdobnov E.M."/>
            <person name="Grigoriev I.V."/>
            <person name="Lynch M."/>
            <person name="Boore J.L."/>
        </authorList>
    </citation>
    <scope>NUCLEOTIDE SEQUENCE [LARGE SCALE GENOMIC DNA]</scope>
</reference>
<dbReference type="KEGG" id="dpx:DAPPUDRAFT_265072"/>
<proteinExistence type="predicted"/>
<dbReference type="HOGENOM" id="CLU_498073_0_0_1"/>
<protein>
    <submittedName>
        <fullName evidence="1">Uncharacterized protein</fullName>
    </submittedName>
</protein>
<evidence type="ECO:0000313" key="2">
    <source>
        <dbReference type="Proteomes" id="UP000000305"/>
    </source>
</evidence>
<name>E9HSU2_DAPPU</name>
<accession>E9HSU2</accession>
<sequence length="547" mass="62161">MLEDINLTKCSSFPKKDLKIGEEELYCEGTNGAPCSFAVFNRRQENRCINHKNARLLKQTCNSFFIFIHPKDRTDNRRWLGLLSSSNGRAGHCHNLPIPSKVPIKLKQDICEELRKDPTKTAKELQQGDSIGYSPCQFAPAAAHNGTWISIVGKEYKKTEAGMGARGLIKNFHVKIKRSIDEKDRQIADNVDFDIEVVESSSPYRRLFSFGDELDIVVLATPQMLQVLADSMFVQVDVTYPGLTAFKYLMNFVAYNELTMSFQKLGKQFFWTSRPAVSQREGTSPPAAIPPRTRRPTTHNEIIYIVEGDINFLKTKLSYDGNETTTNAEPDNFPFCVFVPFPKAPCQYQTVEVGSDPKRLSVLPDEKTLSSRSWFTAKLGHKFVLRKVRFVDRKDGLPHSSFKNRSNRIDPPFVEFVQEGDAREEAIKGYYMSHLCQGLAKIKNYSFHHRKIGILGRFTNSSSMRDLKLIGVASTTASTPDFEAAFDGFALHRLPKHGSTFKFHHGFVYTLPPGRPATLTKLLIEYVHQRSDFMNRILSHLQLFILV</sequence>
<dbReference type="OrthoDB" id="5985011at2759"/>
<keyword evidence="2" id="KW-1185">Reference proteome</keyword>
<dbReference type="AlphaFoldDB" id="E9HSU2"/>
<organism evidence="1 2">
    <name type="scientific">Daphnia pulex</name>
    <name type="common">Water flea</name>
    <dbReference type="NCBI Taxonomy" id="6669"/>
    <lineage>
        <taxon>Eukaryota</taxon>
        <taxon>Metazoa</taxon>
        <taxon>Ecdysozoa</taxon>
        <taxon>Arthropoda</taxon>
        <taxon>Crustacea</taxon>
        <taxon>Branchiopoda</taxon>
        <taxon>Diplostraca</taxon>
        <taxon>Cladocera</taxon>
        <taxon>Anomopoda</taxon>
        <taxon>Daphniidae</taxon>
        <taxon>Daphnia</taxon>
    </lineage>
</organism>
<dbReference type="eggNOG" id="ENOG502RTCD">
    <property type="taxonomic scope" value="Eukaryota"/>
</dbReference>
<dbReference type="InParanoid" id="E9HSU2"/>
<gene>
    <name evidence="1" type="ORF">DAPPUDRAFT_265072</name>
</gene>